<gene>
    <name evidence="3" type="ORF">INT47_001398</name>
</gene>
<evidence type="ECO:0000259" key="2">
    <source>
        <dbReference type="PROSITE" id="PS50102"/>
    </source>
</evidence>
<dbReference type="EMBL" id="JAEPRD010000293">
    <property type="protein sequence ID" value="KAG2192373.1"/>
    <property type="molecule type" value="Genomic_DNA"/>
</dbReference>
<dbReference type="InterPro" id="IPR000504">
    <property type="entry name" value="RRM_dom"/>
</dbReference>
<dbReference type="OrthoDB" id="6730379at2759"/>
<feature type="domain" description="RRM" evidence="2">
    <location>
        <begin position="15"/>
        <end position="80"/>
    </location>
</feature>
<protein>
    <recommendedName>
        <fullName evidence="2">RRM domain-containing protein</fullName>
    </recommendedName>
</protein>
<dbReference type="InterPro" id="IPR035979">
    <property type="entry name" value="RBD_domain_sf"/>
</dbReference>
<accession>A0A8H7QIQ3</accession>
<dbReference type="PROSITE" id="PS50102">
    <property type="entry name" value="RRM"/>
    <property type="match status" value="1"/>
</dbReference>
<name>A0A8H7QIQ3_9FUNG</name>
<comment type="caution">
    <text evidence="3">The sequence shown here is derived from an EMBL/GenBank/DDBJ whole genome shotgun (WGS) entry which is preliminary data.</text>
</comment>
<keyword evidence="1" id="KW-0694">RNA-binding</keyword>
<dbReference type="InterPro" id="IPR012677">
    <property type="entry name" value="Nucleotide-bd_a/b_plait_sf"/>
</dbReference>
<dbReference type="SMART" id="SM00360">
    <property type="entry name" value="RRM"/>
    <property type="match status" value="1"/>
</dbReference>
<keyword evidence="4" id="KW-1185">Reference proteome</keyword>
<evidence type="ECO:0000313" key="4">
    <source>
        <dbReference type="Proteomes" id="UP000603453"/>
    </source>
</evidence>
<organism evidence="3 4">
    <name type="scientific">Mucor saturninus</name>
    <dbReference type="NCBI Taxonomy" id="64648"/>
    <lineage>
        <taxon>Eukaryota</taxon>
        <taxon>Fungi</taxon>
        <taxon>Fungi incertae sedis</taxon>
        <taxon>Mucoromycota</taxon>
        <taxon>Mucoromycotina</taxon>
        <taxon>Mucoromycetes</taxon>
        <taxon>Mucorales</taxon>
        <taxon>Mucorineae</taxon>
        <taxon>Mucoraceae</taxon>
        <taxon>Mucor</taxon>
    </lineage>
</organism>
<dbReference type="Pfam" id="PF00076">
    <property type="entry name" value="RRM_1"/>
    <property type="match status" value="1"/>
</dbReference>
<dbReference type="AlphaFoldDB" id="A0A8H7QIQ3"/>
<evidence type="ECO:0000256" key="1">
    <source>
        <dbReference type="PROSITE-ProRule" id="PRU00176"/>
    </source>
</evidence>
<evidence type="ECO:0000313" key="3">
    <source>
        <dbReference type="EMBL" id="KAG2192373.1"/>
    </source>
</evidence>
<dbReference type="SUPFAM" id="SSF54928">
    <property type="entry name" value="RNA-binding domain, RBD"/>
    <property type="match status" value="1"/>
</dbReference>
<reference evidence="3" key="1">
    <citation type="submission" date="2020-12" db="EMBL/GenBank/DDBJ databases">
        <title>Metabolic potential, ecology and presence of endohyphal bacteria is reflected in genomic diversity of Mucoromycotina.</title>
        <authorList>
            <person name="Muszewska A."/>
            <person name="Okrasinska A."/>
            <person name="Steczkiewicz K."/>
            <person name="Drgas O."/>
            <person name="Orlowska M."/>
            <person name="Perlinska-Lenart U."/>
            <person name="Aleksandrzak-Piekarczyk T."/>
            <person name="Szatraj K."/>
            <person name="Zielenkiewicz U."/>
            <person name="Pilsyk S."/>
            <person name="Malc E."/>
            <person name="Mieczkowski P."/>
            <person name="Kruszewska J.S."/>
            <person name="Biernat P."/>
            <person name="Pawlowska J."/>
        </authorList>
    </citation>
    <scope>NUCLEOTIDE SEQUENCE</scope>
    <source>
        <strain evidence="3">WA0000017839</strain>
    </source>
</reference>
<dbReference type="Proteomes" id="UP000603453">
    <property type="component" value="Unassembled WGS sequence"/>
</dbReference>
<dbReference type="GO" id="GO:0003723">
    <property type="term" value="F:RNA binding"/>
    <property type="evidence" value="ECO:0007669"/>
    <property type="project" value="UniProtKB-UniRule"/>
</dbReference>
<sequence length="145" mass="16517">MERGCTVEIVHCYAIVKIFEKYGKITFIDNMVHWQGPKKGLPRGYCFLEYEKKENALTAINALHGKTMKGKSLVVSFAHMTPEQDDAKKRGFSGRPNSLSILRGHKLKDSSTDAKILAIERKLKLLQKPTTDTTNNNNTNRYKPY</sequence>
<proteinExistence type="predicted"/>
<dbReference type="Gene3D" id="3.30.70.330">
    <property type="match status" value="1"/>
</dbReference>